<evidence type="ECO:0000313" key="4">
    <source>
        <dbReference type="EMBL" id="OGY93302.1"/>
    </source>
</evidence>
<dbReference type="CDD" id="cd04496">
    <property type="entry name" value="SSB_OBF"/>
    <property type="match status" value="1"/>
</dbReference>
<dbReference type="Gene3D" id="2.40.50.140">
    <property type="entry name" value="Nucleic acid-binding proteins"/>
    <property type="match status" value="1"/>
</dbReference>
<dbReference type="InterPro" id="IPR011344">
    <property type="entry name" value="ssDNA-bd"/>
</dbReference>
<dbReference type="HAMAP" id="MF_00984">
    <property type="entry name" value="SSB"/>
    <property type="match status" value="1"/>
</dbReference>
<protein>
    <recommendedName>
        <fullName evidence="2 3">Single-stranded DNA-binding protein</fullName>
        <shortName evidence="2">SSB</shortName>
    </recommendedName>
</protein>
<dbReference type="InterPro" id="IPR012340">
    <property type="entry name" value="NA-bd_OB-fold"/>
</dbReference>
<dbReference type="PANTHER" id="PTHR10302">
    <property type="entry name" value="SINGLE-STRANDED DNA-BINDING PROTEIN"/>
    <property type="match status" value="1"/>
</dbReference>
<dbReference type="GO" id="GO:0006260">
    <property type="term" value="P:DNA replication"/>
    <property type="evidence" value="ECO:0007669"/>
    <property type="project" value="InterPro"/>
</dbReference>
<keyword evidence="1 2" id="KW-0238">DNA-binding</keyword>
<name>A0A1G2BVZ8_9BACT</name>
<dbReference type="PIRSF" id="PIRSF002070">
    <property type="entry name" value="SSB"/>
    <property type="match status" value="1"/>
</dbReference>
<evidence type="ECO:0000313" key="5">
    <source>
        <dbReference type="Proteomes" id="UP000177626"/>
    </source>
</evidence>
<dbReference type="NCBIfam" id="TIGR00621">
    <property type="entry name" value="ssb"/>
    <property type="match status" value="1"/>
</dbReference>
<dbReference type="GO" id="GO:0003697">
    <property type="term" value="F:single-stranded DNA binding"/>
    <property type="evidence" value="ECO:0007669"/>
    <property type="project" value="UniProtKB-UniRule"/>
</dbReference>
<comment type="subunit">
    <text evidence="2">Homotetramer.</text>
</comment>
<evidence type="ECO:0000256" key="2">
    <source>
        <dbReference type="HAMAP-Rule" id="MF_00984"/>
    </source>
</evidence>
<dbReference type="GO" id="GO:0009295">
    <property type="term" value="C:nucleoid"/>
    <property type="evidence" value="ECO:0007669"/>
    <property type="project" value="TreeGrafter"/>
</dbReference>
<proteinExistence type="inferred from homology"/>
<dbReference type="PROSITE" id="PS50935">
    <property type="entry name" value="SSB"/>
    <property type="match status" value="1"/>
</dbReference>
<comment type="caution">
    <text evidence="2">Lacks conserved residue(s) required for the propagation of feature annotation.</text>
</comment>
<organism evidence="4 5">
    <name type="scientific">Candidatus Komeilibacteria bacterium RIFOXYC1_FULL_37_11</name>
    <dbReference type="NCBI Taxonomy" id="1798555"/>
    <lineage>
        <taxon>Bacteria</taxon>
        <taxon>Candidatus Komeiliibacteriota</taxon>
    </lineage>
</organism>
<reference evidence="4 5" key="1">
    <citation type="journal article" date="2016" name="Nat. Commun.">
        <title>Thousands of microbial genomes shed light on interconnected biogeochemical processes in an aquifer system.</title>
        <authorList>
            <person name="Anantharaman K."/>
            <person name="Brown C.T."/>
            <person name="Hug L.A."/>
            <person name="Sharon I."/>
            <person name="Castelle C.J."/>
            <person name="Probst A.J."/>
            <person name="Thomas B.C."/>
            <person name="Singh A."/>
            <person name="Wilkins M.J."/>
            <person name="Karaoz U."/>
            <person name="Brodie E.L."/>
            <person name="Williams K.H."/>
            <person name="Hubbard S.S."/>
            <person name="Banfield J.F."/>
        </authorList>
    </citation>
    <scope>NUCLEOTIDE SEQUENCE [LARGE SCALE GENOMIC DNA]</scope>
</reference>
<evidence type="ECO:0000256" key="3">
    <source>
        <dbReference type="PIRNR" id="PIRNR002070"/>
    </source>
</evidence>
<comment type="caution">
    <text evidence="4">The sequence shown here is derived from an EMBL/GenBank/DDBJ whole genome shotgun (WGS) entry which is preliminary data.</text>
</comment>
<evidence type="ECO:0000256" key="1">
    <source>
        <dbReference type="ARBA" id="ARBA00023125"/>
    </source>
</evidence>
<gene>
    <name evidence="4" type="ORF">A2406_00935</name>
</gene>
<dbReference type="Proteomes" id="UP000177626">
    <property type="component" value="Unassembled WGS sequence"/>
</dbReference>
<dbReference type="AlphaFoldDB" id="A0A1G2BVZ8"/>
<dbReference type="Pfam" id="PF00436">
    <property type="entry name" value="SSB"/>
    <property type="match status" value="1"/>
</dbReference>
<accession>A0A1G2BVZ8</accession>
<dbReference type="InterPro" id="IPR000424">
    <property type="entry name" value="Primosome_PriB/ssb"/>
</dbReference>
<dbReference type="PANTHER" id="PTHR10302:SF27">
    <property type="entry name" value="SINGLE-STRANDED DNA-BINDING PROTEIN"/>
    <property type="match status" value="1"/>
</dbReference>
<sequence>MDLNKVSLIGNLAGDPEARTLPSGQNLAIFKVATNYTWRDASTKEKKTRADFHRVVAWGRLADIINAYLKKGSKVFLEGRLQNRFWEGKDQTKHYLTELVASDLIMLGGSSKKAIAGDETAKEDVDVEEIILEDK</sequence>
<dbReference type="EMBL" id="MHKQ01000024">
    <property type="protein sequence ID" value="OGY93302.1"/>
    <property type="molecule type" value="Genomic_DNA"/>
</dbReference>
<dbReference type="SUPFAM" id="SSF50249">
    <property type="entry name" value="Nucleic acid-binding proteins"/>
    <property type="match status" value="1"/>
</dbReference>